<accession>A0A5Q4VDW5</accession>
<name>A0A5Q4VDW5_9BACT</name>
<keyword evidence="4 5" id="KW-0472">Membrane</keyword>
<dbReference type="GO" id="GO:0016020">
    <property type="term" value="C:membrane"/>
    <property type="evidence" value="ECO:0007669"/>
    <property type="project" value="UniProtKB-SubCell"/>
</dbReference>
<evidence type="ECO:0000259" key="6">
    <source>
        <dbReference type="Pfam" id="PF12698"/>
    </source>
</evidence>
<sequence>MNWRHVWILFVREARPALRDKTIVVNAILLPLLLYPFILWVVLTGMAFVQGQTEGLVSRIVIEGLPAEHSELNKMLEKEKSISLQPLDTDLEMLQGRIRQGDLDLLMVFEPETAAKAAVQGNFTLTLFYNASLERSNEARKRLAALVENYRENWLEKEALGLGIDPVSWRVFEIKGQNEASIEKVGAFFLGLLLPIFFVIMVALGSYYPAVDATAGERERGTWETTMSLATSRSAIVIAKYLYVVAFGFMAGMINLIAMTVFMGRVFLSMLGLEDLDVKIAVPWSTVPLLLLGGLLLAGFVAAGMMLFAVFARNFKEGQAMVTPFLLLLSVPMMFFNLPGLEFSNGMALVPVVNVAMMVQDAINGNFSLLPVFLTCLSSGSLIAICIGLASLILRVEDVVHGSYRGSLWGFLRQRFFKKV</sequence>
<reference evidence="7 8" key="1">
    <citation type="submission" date="2019-06" db="EMBL/GenBank/DDBJ databases">
        <title>Desulfobotulus mexicanus sp. nov., a novel sulfate-reducing bacterium isolated from the sediment of an alkaline crater lake in Mexico.</title>
        <authorList>
            <person name="Hirschler-Rea A."/>
        </authorList>
    </citation>
    <scope>NUCLEOTIDE SEQUENCE [LARGE SCALE GENOMIC DNA]</scope>
    <source>
        <strain evidence="7 8">PAR22N</strain>
    </source>
</reference>
<dbReference type="Proteomes" id="UP000321899">
    <property type="component" value="Unassembled WGS sequence"/>
</dbReference>
<keyword evidence="3 5" id="KW-1133">Transmembrane helix</keyword>
<feature type="transmembrane region" description="Helical" evidence="5">
    <location>
        <begin position="369"/>
        <end position="394"/>
    </location>
</feature>
<dbReference type="RefSeq" id="WP_139447658.1">
    <property type="nucleotide sequence ID" value="NZ_VDMB01000006.1"/>
</dbReference>
<dbReference type="GO" id="GO:0140359">
    <property type="term" value="F:ABC-type transporter activity"/>
    <property type="evidence" value="ECO:0007669"/>
    <property type="project" value="InterPro"/>
</dbReference>
<protein>
    <submittedName>
        <fullName evidence="7">ABC transporter permease</fullName>
    </submittedName>
</protein>
<feature type="transmembrane region" description="Helical" evidence="5">
    <location>
        <begin position="241"/>
        <end position="268"/>
    </location>
</feature>
<keyword evidence="2 5" id="KW-0812">Transmembrane</keyword>
<organism evidence="7 8">
    <name type="scientific">Desulfobotulus mexicanus</name>
    <dbReference type="NCBI Taxonomy" id="2586642"/>
    <lineage>
        <taxon>Bacteria</taxon>
        <taxon>Pseudomonadati</taxon>
        <taxon>Thermodesulfobacteriota</taxon>
        <taxon>Desulfobacteria</taxon>
        <taxon>Desulfobacterales</taxon>
        <taxon>Desulfobacteraceae</taxon>
        <taxon>Desulfobotulus</taxon>
    </lineage>
</organism>
<proteinExistence type="predicted"/>
<feature type="transmembrane region" description="Helical" evidence="5">
    <location>
        <begin position="318"/>
        <end position="336"/>
    </location>
</feature>
<dbReference type="Pfam" id="PF12698">
    <property type="entry name" value="ABC2_membrane_3"/>
    <property type="match status" value="1"/>
</dbReference>
<feature type="transmembrane region" description="Helical" evidence="5">
    <location>
        <begin position="23"/>
        <end position="49"/>
    </location>
</feature>
<dbReference type="AlphaFoldDB" id="A0A5Q4VDW5"/>
<evidence type="ECO:0000313" key="7">
    <source>
        <dbReference type="EMBL" id="TYT75116.1"/>
    </source>
</evidence>
<evidence type="ECO:0000313" key="8">
    <source>
        <dbReference type="Proteomes" id="UP000321899"/>
    </source>
</evidence>
<dbReference type="PANTHER" id="PTHR43471:SF3">
    <property type="entry name" value="ABC TRANSPORTER PERMEASE PROTEIN NATB"/>
    <property type="match status" value="1"/>
</dbReference>
<gene>
    <name evidence="7" type="ORF">FIM25_06915</name>
</gene>
<feature type="domain" description="ABC-2 type transporter transmembrane" evidence="6">
    <location>
        <begin position="25"/>
        <end position="391"/>
    </location>
</feature>
<feature type="transmembrane region" description="Helical" evidence="5">
    <location>
        <begin position="185"/>
        <end position="208"/>
    </location>
</feature>
<dbReference type="InterPro" id="IPR013525">
    <property type="entry name" value="ABC2_TM"/>
</dbReference>
<evidence type="ECO:0000256" key="4">
    <source>
        <dbReference type="ARBA" id="ARBA00023136"/>
    </source>
</evidence>
<evidence type="ECO:0000256" key="5">
    <source>
        <dbReference type="SAM" id="Phobius"/>
    </source>
</evidence>
<keyword evidence="8" id="KW-1185">Reference proteome</keyword>
<evidence type="ECO:0000256" key="1">
    <source>
        <dbReference type="ARBA" id="ARBA00004141"/>
    </source>
</evidence>
<dbReference type="PANTHER" id="PTHR43471">
    <property type="entry name" value="ABC TRANSPORTER PERMEASE"/>
    <property type="match status" value="1"/>
</dbReference>
<dbReference type="EMBL" id="VDMB01000006">
    <property type="protein sequence ID" value="TYT75116.1"/>
    <property type="molecule type" value="Genomic_DNA"/>
</dbReference>
<comment type="subcellular location">
    <subcellularLocation>
        <location evidence="1">Membrane</location>
        <topology evidence="1">Multi-pass membrane protein</topology>
    </subcellularLocation>
</comment>
<feature type="transmembrane region" description="Helical" evidence="5">
    <location>
        <begin position="289"/>
        <end position="312"/>
    </location>
</feature>
<comment type="caution">
    <text evidence="7">The sequence shown here is derived from an EMBL/GenBank/DDBJ whole genome shotgun (WGS) entry which is preliminary data.</text>
</comment>
<evidence type="ECO:0000256" key="2">
    <source>
        <dbReference type="ARBA" id="ARBA00022692"/>
    </source>
</evidence>
<evidence type="ECO:0000256" key="3">
    <source>
        <dbReference type="ARBA" id="ARBA00022989"/>
    </source>
</evidence>
<dbReference type="OrthoDB" id="5486437at2"/>